<sequence>MRLDRMTWPAVEERLARGRRGVILPLGSLEQHGAAGMLGTDTICAEAVALRAAEIAGGVALPALAYGPAQFNLGFAGTVSLRPSTLSALLCDVLASLGRTGFSRVLLLTGHGGNVAPALAAVQEVLSEVSLGRLVFPRPLSVKLRAWWEGPRLGALRRDFYGDREGFHGTPSEIAIALHVTGAAPAAWPAYRALPPDPLVDLGGDRHEDAARHRARYPEGVVGADPALATAEQGAALLQAAAEDVAELFAAFEAAPEPHS</sequence>
<evidence type="ECO:0008006" key="8">
    <source>
        <dbReference type="Google" id="ProtNLM"/>
    </source>
</evidence>
<keyword evidence="7" id="KW-1185">Reference proteome</keyword>
<gene>
    <name evidence="6" type="ORF">DFH01_24550</name>
</gene>
<dbReference type="Proteomes" id="UP000245765">
    <property type="component" value="Unassembled WGS sequence"/>
</dbReference>
<proteinExistence type="inferred from homology"/>
<evidence type="ECO:0000256" key="3">
    <source>
        <dbReference type="ARBA" id="ARBA00022801"/>
    </source>
</evidence>
<organism evidence="6 7">
    <name type="scientific">Falsiroseomonas bella</name>
    <dbReference type="NCBI Taxonomy" id="2184016"/>
    <lineage>
        <taxon>Bacteria</taxon>
        <taxon>Pseudomonadati</taxon>
        <taxon>Pseudomonadota</taxon>
        <taxon>Alphaproteobacteria</taxon>
        <taxon>Acetobacterales</taxon>
        <taxon>Roseomonadaceae</taxon>
        <taxon>Falsiroseomonas</taxon>
    </lineage>
</organism>
<dbReference type="GO" id="GO:0046872">
    <property type="term" value="F:metal ion binding"/>
    <property type="evidence" value="ECO:0007669"/>
    <property type="project" value="UniProtKB-KW"/>
</dbReference>
<evidence type="ECO:0000256" key="2">
    <source>
        <dbReference type="ARBA" id="ARBA00022723"/>
    </source>
</evidence>
<dbReference type="GO" id="GO:0009231">
    <property type="term" value="P:riboflavin biosynthetic process"/>
    <property type="evidence" value="ECO:0007669"/>
    <property type="project" value="TreeGrafter"/>
</dbReference>
<dbReference type="InterPro" id="IPR003785">
    <property type="entry name" value="Creatininase/forma_Hydrolase"/>
</dbReference>
<evidence type="ECO:0000256" key="1">
    <source>
        <dbReference type="ARBA" id="ARBA00001947"/>
    </source>
</evidence>
<keyword evidence="3" id="KW-0378">Hydrolase</keyword>
<evidence type="ECO:0000256" key="4">
    <source>
        <dbReference type="ARBA" id="ARBA00022833"/>
    </source>
</evidence>
<reference evidence="7" key="1">
    <citation type="submission" date="2018-05" db="EMBL/GenBank/DDBJ databases">
        <authorList>
            <person name="Du Z."/>
            <person name="Wang X."/>
        </authorList>
    </citation>
    <scope>NUCLEOTIDE SEQUENCE [LARGE SCALE GENOMIC DNA]</scope>
    <source>
        <strain evidence="7">CQN31</strain>
    </source>
</reference>
<evidence type="ECO:0000313" key="7">
    <source>
        <dbReference type="Proteomes" id="UP000245765"/>
    </source>
</evidence>
<keyword evidence="2" id="KW-0479">Metal-binding</keyword>
<evidence type="ECO:0000313" key="6">
    <source>
        <dbReference type="EMBL" id="PWS34697.1"/>
    </source>
</evidence>
<dbReference type="SUPFAM" id="SSF102215">
    <property type="entry name" value="Creatininase"/>
    <property type="match status" value="1"/>
</dbReference>
<keyword evidence="4" id="KW-0862">Zinc</keyword>
<dbReference type="AlphaFoldDB" id="A0A317F9J4"/>
<dbReference type="PANTHER" id="PTHR35005">
    <property type="entry name" value="3-DEHYDRO-SCYLLO-INOSOSE HYDROLASE"/>
    <property type="match status" value="1"/>
</dbReference>
<evidence type="ECO:0000256" key="5">
    <source>
        <dbReference type="ARBA" id="ARBA00024029"/>
    </source>
</evidence>
<name>A0A317F9J4_9PROT</name>
<comment type="caution">
    <text evidence="6">The sequence shown here is derived from an EMBL/GenBank/DDBJ whole genome shotgun (WGS) entry which is preliminary data.</text>
</comment>
<dbReference type="GO" id="GO:0016811">
    <property type="term" value="F:hydrolase activity, acting on carbon-nitrogen (but not peptide) bonds, in linear amides"/>
    <property type="evidence" value="ECO:0007669"/>
    <property type="project" value="TreeGrafter"/>
</dbReference>
<accession>A0A317F9J4</accession>
<comment type="cofactor">
    <cofactor evidence="1">
        <name>Zn(2+)</name>
        <dbReference type="ChEBI" id="CHEBI:29105"/>
    </cofactor>
</comment>
<dbReference type="InterPro" id="IPR024087">
    <property type="entry name" value="Creatininase-like_sf"/>
</dbReference>
<dbReference type="EMBL" id="QGNA01000006">
    <property type="protein sequence ID" value="PWS34697.1"/>
    <property type="molecule type" value="Genomic_DNA"/>
</dbReference>
<comment type="similarity">
    <text evidence="5">Belongs to the creatininase superfamily.</text>
</comment>
<dbReference type="Gene3D" id="3.40.50.10310">
    <property type="entry name" value="Creatininase"/>
    <property type="match status" value="1"/>
</dbReference>
<dbReference type="Pfam" id="PF02633">
    <property type="entry name" value="Creatininase"/>
    <property type="match status" value="1"/>
</dbReference>
<protein>
    <recommendedName>
        <fullName evidence="8">Creatininase</fullName>
    </recommendedName>
</protein>
<dbReference type="PANTHER" id="PTHR35005:SF1">
    <property type="entry name" value="2-AMINO-5-FORMYLAMINO-6-RIBOSYLAMINOPYRIMIDIN-4(3H)-ONE 5'-MONOPHOSPHATE DEFORMYLASE"/>
    <property type="match status" value="1"/>
</dbReference>